<evidence type="ECO:0000256" key="6">
    <source>
        <dbReference type="ARBA" id="ARBA00023235"/>
    </source>
</evidence>
<comment type="subcellular location">
    <subcellularLocation>
        <location evidence="7">Cell membrane</location>
        <topology evidence="7">Peripheral membrane protein</topology>
    </subcellularLocation>
</comment>
<dbReference type="Gene3D" id="3.30.1360.40">
    <property type="match status" value="1"/>
</dbReference>
<feature type="site" description="Interaction with DNA" evidence="7">
    <location>
        <position position="80"/>
    </location>
</feature>
<accession>A0A1S7LH76</accession>
<evidence type="ECO:0000313" key="11">
    <source>
        <dbReference type="EMBL" id="CRH06312.1"/>
    </source>
</evidence>
<dbReference type="GO" id="GO:0009330">
    <property type="term" value="C:DNA topoisomerase type II (double strand cut, ATP-hydrolyzing) complex"/>
    <property type="evidence" value="ECO:0007669"/>
    <property type="project" value="TreeGrafter"/>
</dbReference>
<name>A0A1S7LH76_MAGMO</name>
<dbReference type="Gene3D" id="2.120.10.90">
    <property type="entry name" value="DNA gyrase/topoisomerase IV, subunit A, C-terminal"/>
    <property type="match status" value="1"/>
</dbReference>
<keyword evidence="2 7" id="KW-1003">Cell membrane</keyword>
<dbReference type="InterPro" id="IPR050220">
    <property type="entry name" value="Type_II_DNA_Topoisomerases"/>
</dbReference>
<keyword evidence="3 7" id="KW-0799">Topoisomerase</keyword>
<dbReference type="GO" id="GO:0005737">
    <property type="term" value="C:cytoplasm"/>
    <property type="evidence" value="ECO:0007669"/>
    <property type="project" value="TreeGrafter"/>
</dbReference>
<comment type="similarity">
    <text evidence="7">Belongs to the type II topoisomerase GyrA/ParC subunit family. ParC type 1 subfamily.</text>
</comment>
<evidence type="ECO:0000256" key="1">
    <source>
        <dbReference type="ARBA" id="ARBA00000185"/>
    </source>
</evidence>
<dbReference type="Gene3D" id="1.10.268.10">
    <property type="entry name" value="Topoisomerase, domain 3"/>
    <property type="match status" value="1"/>
</dbReference>
<evidence type="ECO:0000259" key="10">
    <source>
        <dbReference type="PROSITE" id="PS52040"/>
    </source>
</evidence>
<dbReference type="InterPro" id="IPR013758">
    <property type="entry name" value="Topo_IIA_A/C_ab"/>
</dbReference>
<keyword evidence="5 7" id="KW-0472">Membrane</keyword>
<keyword evidence="9" id="KW-0175">Coiled coil</keyword>
<reference evidence="11" key="1">
    <citation type="submission" date="2015-04" db="EMBL/GenBank/DDBJ databases">
        <authorList>
            <person name="Syromyatnikov M.Y."/>
            <person name="Popov V.N."/>
        </authorList>
    </citation>
    <scope>NUCLEOTIDE SEQUENCE</scope>
    <source>
        <strain evidence="11">MO-1</strain>
    </source>
</reference>
<evidence type="ECO:0000256" key="3">
    <source>
        <dbReference type="ARBA" id="ARBA00023029"/>
    </source>
</evidence>
<dbReference type="InterPro" id="IPR013757">
    <property type="entry name" value="Topo_IIA_A_a_sf"/>
</dbReference>
<dbReference type="PROSITE" id="PS52040">
    <property type="entry name" value="TOPO_IIA"/>
    <property type="match status" value="1"/>
</dbReference>
<dbReference type="GO" id="GO:0005694">
    <property type="term" value="C:chromosome"/>
    <property type="evidence" value="ECO:0007669"/>
    <property type="project" value="InterPro"/>
</dbReference>
<dbReference type="CDD" id="cd00187">
    <property type="entry name" value="TOP4c"/>
    <property type="match status" value="1"/>
</dbReference>
<organism evidence="11">
    <name type="scientific">Magnetococcus massalia (strain MO-1)</name>
    <dbReference type="NCBI Taxonomy" id="451514"/>
    <lineage>
        <taxon>Bacteria</taxon>
        <taxon>Pseudomonadati</taxon>
        <taxon>Pseudomonadota</taxon>
        <taxon>Magnetococcia</taxon>
        <taxon>Magnetococcales</taxon>
        <taxon>Magnetococcaceae</taxon>
        <taxon>Magnetococcus</taxon>
    </lineage>
</organism>
<dbReference type="SUPFAM" id="SSF56719">
    <property type="entry name" value="Type II DNA topoisomerase"/>
    <property type="match status" value="1"/>
</dbReference>
<proteinExistence type="inferred from homology"/>
<dbReference type="InterPro" id="IPR006691">
    <property type="entry name" value="GyrA/parC_rep"/>
</dbReference>
<comment type="function">
    <text evidence="7">Topoisomerase IV is essential for chromosome segregation. It relaxes supercoiled DNA. Performs the decatenation events required during the replication of a circular DNA molecule.</text>
</comment>
<evidence type="ECO:0000256" key="9">
    <source>
        <dbReference type="SAM" id="Coils"/>
    </source>
</evidence>
<sequence length="755" mass="84703">MSDIYETINPCNLREELEERYLAYALSTIISRSLPDVRDGMKPVHRRILYAMRALRLDPTSAYKKSARVVGDVIGKFHPHGDQAAYDAMVRLAQGFALRYPLVDGQGNFGNIDGDSAAAMRYTEARLTLVARAMLEDLEMDTVDFKPTYDGSMEEPAVLPARFPNLLANGSTGIAVGMSTAIPPHNVGEIIDACLMLIKKASTTVEELMAVLPGPDFPTGGILMADPAERLTVYTEGKGSLRLRSRWEVEDLGRGQWQIVVTEIPYQVQKSRLIERIAQLIIDRKSPFLSNVMDESDENLRIVLEPRARTIDPELVMAFLFRNSDLESRITFNLNVICDGHRPEVLDLKGILQAWLDHRFVVHTRRAEFELKKIRERLHLLQAFLIVHLNIDEVIEIIKNNDDPAPVLMERFRLDEIQAEAILNMRLRNLRKLEEMKLREEMDEKEKRAAELEAMLADDKLMWKAIRAELRETRKMFADERRTEIAGAVEDVVVRPEDFVEKEPISVILSRKGWVKAIKGHEVNTETLRFKGDDALRMHFPSYTNQSVSFLAKSGKVYSILGSNLPAGKGFGEALTAQFDVEGGDPILWSLAVEPEALYFIATRQGQGFRIKGEDLVANTRIGKQVISLKKGDVPLHIHPVRGEWIAAIARSRRLLVCPVDQFPILGKGKGVRIQRLLADEVLVDVTTFSEGEGVVLDSGKRTKHLDDLTSWHGNRAARGSMLPHGFLSGAVFQGTGASPLKAGKGFTGELFEEV</sequence>
<feature type="coiled-coil region" evidence="9">
    <location>
        <begin position="433"/>
        <end position="462"/>
    </location>
</feature>
<comment type="subunit">
    <text evidence="7">Heterotetramer composed of ParC and ParE.</text>
</comment>
<evidence type="ECO:0000256" key="2">
    <source>
        <dbReference type="ARBA" id="ARBA00022475"/>
    </source>
</evidence>
<feature type="site" description="Transition state stabilizer" evidence="7">
    <location>
        <position position="121"/>
    </location>
</feature>
<dbReference type="PANTHER" id="PTHR43493">
    <property type="entry name" value="DNA GYRASE/TOPOISOMERASE SUBUNIT A"/>
    <property type="match status" value="1"/>
</dbReference>
<evidence type="ECO:0000256" key="8">
    <source>
        <dbReference type="PROSITE-ProRule" id="PRU01384"/>
    </source>
</evidence>
<feature type="active site" description="O-(5'-phospho-DNA)-tyrosine intermediate" evidence="7 8">
    <location>
        <position position="122"/>
    </location>
</feature>
<feature type="site" description="Interaction with DNA" evidence="7">
    <location>
        <position position="42"/>
    </location>
</feature>
<feature type="domain" description="Topo IIA-type catalytic" evidence="10">
    <location>
        <begin position="34"/>
        <end position="499"/>
    </location>
</feature>
<evidence type="ECO:0000256" key="7">
    <source>
        <dbReference type="HAMAP-Rule" id="MF_00936"/>
    </source>
</evidence>
<evidence type="ECO:0000256" key="5">
    <source>
        <dbReference type="ARBA" id="ARBA00023136"/>
    </source>
</evidence>
<dbReference type="InterPro" id="IPR013760">
    <property type="entry name" value="Topo_IIA-like_dom_sf"/>
</dbReference>
<dbReference type="FunFam" id="1.10.268.10:FF:000001">
    <property type="entry name" value="DNA gyrase subunit A"/>
    <property type="match status" value="1"/>
</dbReference>
<dbReference type="EC" id="5.6.2.2" evidence="7"/>
<dbReference type="GO" id="GO:0005524">
    <property type="term" value="F:ATP binding"/>
    <property type="evidence" value="ECO:0007669"/>
    <property type="project" value="InterPro"/>
</dbReference>
<dbReference type="SMART" id="SM00434">
    <property type="entry name" value="TOP4c"/>
    <property type="match status" value="1"/>
</dbReference>
<dbReference type="NCBIfam" id="TIGR01062">
    <property type="entry name" value="parC_Gneg"/>
    <property type="match status" value="1"/>
</dbReference>
<feature type="site" description="Interaction with DNA" evidence="7">
    <location>
        <position position="78"/>
    </location>
</feature>
<dbReference type="EMBL" id="LO017727">
    <property type="protein sequence ID" value="CRH06312.1"/>
    <property type="molecule type" value="Genomic_DNA"/>
</dbReference>
<dbReference type="PANTHER" id="PTHR43493:SF1">
    <property type="entry name" value="DNA TOPOISOMERASE 4 SUBUNIT A"/>
    <property type="match status" value="1"/>
</dbReference>
<gene>
    <name evidence="7 11" type="primary">parC</name>
    <name evidence="11" type="ORF">MAGMO_2145</name>
</gene>
<dbReference type="Pfam" id="PF00521">
    <property type="entry name" value="DNA_topoisoIV"/>
    <property type="match status" value="1"/>
</dbReference>
<comment type="catalytic activity">
    <reaction evidence="1 7 8">
        <text>ATP-dependent breakage, passage and rejoining of double-stranded DNA.</text>
        <dbReference type="EC" id="5.6.2.2"/>
    </reaction>
</comment>
<keyword evidence="4 7" id="KW-0238">DNA-binding</keyword>
<dbReference type="GO" id="GO:0003918">
    <property type="term" value="F:DNA topoisomerase type II (double strand cut, ATP-hydrolyzing) activity"/>
    <property type="evidence" value="ECO:0007669"/>
    <property type="project" value="UniProtKB-UniRule"/>
</dbReference>
<dbReference type="HAMAP" id="MF_00936">
    <property type="entry name" value="ParC_type1"/>
    <property type="match status" value="1"/>
</dbReference>
<dbReference type="InterPro" id="IPR035516">
    <property type="entry name" value="Gyrase/topoIV_suA_C"/>
</dbReference>
<dbReference type="Pfam" id="PF03989">
    <property type="entry name" value="DNA_gyraseA_C"/>
    <property type="match status" value="2"/>
</dbReference>
<keyword evidence="6 7" id="KW-0413">Isomerase</keyword>
<dbReference type="Gene3D" id="3.90.199.10">
    <property type="entry name" value="Topoisomerase II, domain 5"/>
    <property type="match status" value="1"/>
</dbReference>
<dbReference type="GO" id="GO:0006265">
    <property type="term" value="P:DNA topological change"/>
    <property type="evidence" value="ECO:0007669"/>
    <property type="project" value="UniProtKB-UniRule"/>
</dbReference>
<dbReference type="SUPFAM" id="SSF101904">
    <property type="entry name" value="GyrA/ParC C-terminal domain-like"/>
    <property type="match status" value="1"/>
</dbReference>
<dbReference type="NCBIfam" id="NF004044">
    <property type="entry name" value="PRK05561.1"/>
    <property type="match status" value="1"/>
</dbReference>
<dbReference type="GO" id="GO:0007059">
    <property type="term" value="P:chromosome segregation"/>
    <property type="evidence" value="ECO:0007669"/>
    <property type="project" value="UniProtKB-UniRule"/>
</dbReference>
<dbReference type="InterPro" id="IPR005742">
    <property type="entry name" value="TopoIV_A_Gneg"/>
</dbReference>
<dbReference type="AlphaFoldDB" id="A0A1S7LH76"/>
<evidence type="ECO:0000256" key="4">
    <source>
        <dbReference type="ARBA" id="ARBA00023125"/>
    </source>
</evidence>
<protein>
    <recommendedName>
        <fullName evidence="7">DNA topoisomerase 4 subunit A</fullName>
        <ecNumber evidence="7">5.6.2.2</ecNumber>
    </recommendedName>
    <alternativeName>
        <fullName evidence="7">Topoisomerase IV subunit A</fullName>
    </alternativeName>
</protein>
<dbReference type="InterPro" id="IPR002205">
    <property type="entry name" value="Topo_IIA_dom_A"/>
</dbReference>
<dbReference type="GO" id="GO:0019897">
    <property type="term" value="C:extrinsic component of plasma membrane"/>
    <property type="evidence" value="ECO:0007669"/>
    <property type="project" value="UniProtKB-UniRule"/>
</dbReference>
<dbReference type="GO" id="GO:0003677">
    <property type="term" value="F:DNA binding"/>
    <property type="evidence" value="ECO:0007669"/>
    <property type="project" value="UniProtKB-UniRule"/>
</dbReference>